<sequence>MGKALVIVESPSKAKIINGYLGDDYIVKASVGHIRDLPNSASSTTSSSKAATPRTKKTEEEKRSALFTRMGVDPTNHWQAHYEIMPDKEHVVKELKKIAKDCDAIYLATDLDREGEAIAWHLREVLQSSKNANLPFWRVKYPEITKAAIHKAFANPGQINMDLVNAQQTRRFLDRVVGFMVSPLLWEKVGRGLSAGRVQSVAVELIVDRERAIKAFVPQEYWTIVAHTVTANGEALDLNLALQGKNKVQINNATEAAQIMEALKVADYIVEKVEAKRGKAHAPAPFTTSTLQQSANQRLGFSVKRTMTIAQHLYESGFITYMRTDSVNLSQEAIDAARNTIAAQFGPAFVPEKPNYYQSKESAQEAHEAIRPSHPNMTQLPASRDRDEQRLYQLIYERYLACQMSEQVYETLTITVKAGDFTLRANGRRELFPGFRAVLGNNTEDTLLPQVQQGEQLGLAGLTPTRHFTQPPARFTEATLVKELEKDGIGRPSTYASIIATIQDRGYVKVERNRFFATKMGEIVTDRLRYSFANLMDFHFTASMEESLDEIAAGKRNWLQSLDEFYADFSAHLSRAQLPYEQGGMPNNRVIPTNLTCPSCGKYHLGIQMGRTGTFLSCLSYHDQNLKAKDRCRFTLNLIPINEQKLPEGELNEAAETALLLESKRCPKCGSTMDAFLIDRNRKLYVCSNAPMCDGYLYEEGDFSAQYEEVQGPTVICEKCGHEMTLREGRFGKYMKCTNEECGNTRKILKNGEVAPPREDPVDFPELVCEEHKDSHYVLRDGASGLFLAAHNFPAVRETRPVKVEELQRFASRLPPKFIYLTQAPARDEAGNLTEVRYSRKTKTQYVTSVTPEGKPTTWAAYFNPETQQWEVGKRTATTTRRRSTSKSTAEKAAAARAKTKKK</sequence>
<dbReference type="InterPro" id="IPR013826">
    <property type="entry name" value="Topo_IA_cen_sub3"/>
</dbReference>
<dbReference type="SUPFAM" id="SSF57783">
    <property type="entry name" value="Zinc beta-ribbon"/>
    <property type="match status" value="3"/>
</dbReference>
<evidence type="ECO:0000256" key="9">
    <source>
        <dbReference type="ARBA" id="ARBA00023125"/>
    </source>
</evidence>
<dbReference type="InterPro" id="IPR013498">
    <property type="entry name" value="Topo_IA_Znf"/>
</dbReference>
<dbReference type="SMART" id="SM00493">
    <property type="entry name" value="TOPRIM"/>
    <property type="match status" value="1"/>
</dbReference>
<evidence type="ECO:0000259" key="13">
    <source>
        <dbReference type="PROSITE" id="PS50880"/>
    </source>
</evidence>
<dbReference type="InterPro" id="IPR013263">
    <property type="entry name" value="TopoI_Znr_bac"/>
</dbReference>
<evidence type="ECO:0000256" key="2">
    <source>
        <dbReference type="ARBA" id="ARBA00009446"/>
    </source>
</evidence>
<evidence type="ECO:0000313" key="15">
    <source>
        <dbReference type="EMBL" id="MBU3843313.1"/>
    </source>
</evidence>
<dbReference type="Pfam" id="PF21372">
    <property type="entry name" value="Zn_ribbon_bTOP1"/>
    <property type="match status" value="1"/>
</dbReference>
<keyword evidence="10 11" id="KW-0413">Isomerase</keyword>
<accession>A0A948WY43</accession>
<feature type="active site" description="O-(5'-phospho-DNA)-tyrosine intermediate" evidence="11">
    <location>
        <position position="321"/>
    </location>
</feature>
<evidence type="ECO:0000256" key="10">
    <source>
        <dbReference type="ARBA" id="ARBA00023235"/>
    </source>
</evidence>
<evidence type="ECO:0000256" key="8">
    <source>
        <dbReference type="ARBA" id="ARBA00023029"/>
    </source>
</evidence>
<evidence type="ECO:0000256" key="1">
    <source>
        <dbReference type="ARBA" id="ARBA00000213"/>
    </source>
</evidence>
<keyword evidence="3" id="KW-0479">Metal-binding</keyword>
<dbReference type="PANTHER" id="PTHR42785:SF1">
    <property type="entry name" value="DNA TOPOISOMERASE"/>
    <property type="match status" value="1"/>
</dbReference>
<dbReference type="HAMAP" id="MF_00952">
    <property type="entry name" value="Topoisom_1_prok"/>
    <property type="match status" value="1"/>
</dbReference>
<feature type="site" description="Interaction with DNA" evidence="11">
    <location>
        <position position="170"/>
    </location>
</feature>
<feature type="domain" description="Toprim" evidence="13">
    <location>
        <begin position="3"/>
        <end position="142"/>
    </location>
</feature>
<gene>
    <name evidence="11 15" type="primary">topA</name>
    <name evidence="15" type="ORF">H9847_00340</name>
</gene>
<feature type="site" description="Interaction with DNA" evidence="11">
    <location>
        <position position="186"/>
    </location>
</feature>
<dbReference type="PRINTS" id="PR00417">
    <property type="entry name" value="PRTPISMRASEI"/>
</dbReference>
<evidence type="ECO:0000256" key="7">
    <source>
        <dbReference type="ARBA" id="ARBA00022842"/>
    </source>
</evidence>
<proteinExistence type="inferred from homology"/>
<dbReference type="EC" id="5.6.2.1" evidence="11"/>
<comment type="caution">
    <text evidence="11">Lacks conserved residue(s) required for the propagation of feature annotation.</text>
</comment>
<keyword evidence="6" id="KW-0862">Zinc</keyword>
<dbReference type="InterPro" id="IPR034149">
    <property type="entry name" value="TOPRIM_TopoI"/>
</dbReference>
<dbReference type="PROSITE" id="PS00396">
    <property type="entry name" value="TOPO_IA_1"/>
    <property type="match status" value="1"/>
</dbReference>
<keyword evidence="9 11" id="KW-0238">DNA-binding</keyword>
<keyword evidence="4" id="KW-0677">Repeat</keyword>
<dbReference type="InterPro" id="IPR023406">
    <property type="entry name" value="Topo_IA_AS"/>
</dbReference>
<dbReference type="GO" id="GO:0008270">
    <property type="term" value="F:zinc ion binding"/>
    <property type="evidence" value="ECO:0007669"/>
    <property type="project" value="UniProtKB-KW"/>
</dbReference>
<dbReference type="SMART" id="SM00437">
    <property type="entry name" value="TOP1Ac"/>
    <property type="match status" value="1"/>
</dbReference>
<reference evidence="15" key="2">
    <citation type="submission" date="2021-04" db="EMBL/GenBank/DDBJ databases">
        <authorList>
            <person name="Gilroy R."/>
        </authorList>
    </citation>
    <scope>NUCLEOTIDE SEQUENCE</scope>
    <source>
        <strain evidence="15">378</strain>
    </source>
</reference>
<feature type="site" description="Interaction with DNA" evidence="11">
    <location>
        <position position="323"/>
    </location>
</feature>
<feature type="compositionally biased region" description="Low complexity" evidence="12">
    <location>
        <begin position="40"/>
        <end position="53"/>
    </location>
</feature>
<evidence type="ECO:0000256" key="5">
    <source>
        <dbReference type="ARBA" id="ARBA00022771"/>
    </source>
</evidence>
<dbReference type="InterPro" id="IPR006171">
    <property type="entry name" value="TOPRIM_dom"/>
</dbReference>
<dbReference type="NCBIfam" id="TIGR01051">
    <property type="entry name" value="topA_bact"/>
    <property type="match status" value="1"/>
</dbReference>
<dbReference type="Gene3D" id="2.70.20.10">
    <property type="entry name" value="Topoisomerase I, domain 3"/>
    <property type="match status" value="1"/>
</dbReference>
<comment type="similarity">
    <text evidence="2 11">Belongs to the type IA topoisomerase family.</text>
</comment>
<dbReference type="CDD" id="cd03363">
    <property type="entry name" value="TOPRIM_TopoIA_TopoI"/>
    <property type="match status" value="1"/>
</dbReference>
<comment type="function">
    <text evidence="11">Releases the supercoiling and torsional tension of DNA, which is introduced during the DNA replication and transcription, by transiently cleaving and rejoining one strand of the DNA duplex. Introduces a single-strand break via transesterification at a target site in duplex DNA. The scissile phosphodiester is attacked by the catalytic tyrosine of the enzyme, resulting in the formation of a DNA-(5'-phosphotyrosyl)-enzyme intermediate and the expulsion of a 3'-OH DNA strand. The free DNA strand then undergoes passage around the unbroken strand, thus removing DNA supercoils. Finally, in the religation step, the DNA 3'-OH attacks the covalent intermediate to expel the active-site tyrosine and restore the DNA phosphodiester backbone.</text>
</comment>
<evidence type="ECO:0000256" key="11">
    <source>
        <dbReference type="HAMAP-Rule" id="MF_00952"/>
    </source>
</evidence>
<dbReference type="Pfam" id="PF08272">
    <property type="entry name" value="Zn_Ribbon_Topo"/>
    <property type="match status" value="2"/>
</dbReference>
<dbReference type="InterPro" id="IPR023405">
    <property type="entry name" value="Topo_IA_core_domain"/>
</dbReference>
<evidence type="ECO:0000259" key="14">
    <source>
        <dbReference type="PROSITE" id="PS52039"/>
    </source>
</evidence>
<dbReference type="InterPro" id="IPR028612">
    <property type="entry name" value="Topoisom_1_IA"/>
</dbReference>
<comment type="catalytic activity">
    <reaction evidence="1 11">
        <text>ATP-independent breakage of single-stranded DNA, followed by passage and rejoining.</text>
        <dbReference type="EC" id="5.6.2.1"/>
    </reaction>
</comment>
<dbReference type="AlphaFoldDB" id="A0A948WY43"/>
<evidence type="ECO:0000256" key="3">
    <source>
        <dbReference type="ARBA" id="ARBA00022723"/>
    </source>
</evidence>
<feature type="compositionally biased region" description="Low complexity" evidence="12">
    <location>
        <begin position="886"/>
        <end position="897"/>
    </location>
</feature>
<dbReference type="InterPro" id="IPR013825">
    <property type="entry name" value="Topo_IA_cen_sub2"/>
</dbReference>
<dbReference type="GO" id="GO:0005694">
    <property type="term" value="C:chromosome"/>
    <property type="evidence" value="ECO:0007669"/>
    <property type="project" value="InterPro"/>
</dbReference>
<feature type="region of interest" description="Disordered" evidence="12">
    <location>
        <begin position="363"/>
        <end position="384"/>
    </location>
</feature>
<feature type="site" description="Interaction with DNA" evidence="11">
    <location>
        <position position="505"/>
    </location>
</feature>
<keyword evidence="5" id="KW-0863">Zinc-finger</keyword>
<evidence type="ECO:0000256" key="4">
    <source>
        <dbReference type="ARBA" id="ARBA00022737"/>
    </source>
</evidence>
<feature type="region of interest" description="Disordered" evidence="12">
    <location>
        <begin position="37"/>
        <end position="62"/>
    </location>
</feature>
<dbReference type="InterPro" id="IPR000380">
    <property type="entry name" value="Topo_IA"/>
</dbReference>
<protein>
    <recommendedName>
        <fullName evidence="11">DNA topoisomerase 1</fullName>
        <ecNumber evidence="11">5.6.2.1</ecNumber>
    </recommendedName>
    <alternativeName>
        <fullName evidence="11">DNA topoisomerase I</fullName>
    </alternativeName>
</protein>
<dbReference type="PROSITE" id="PS50880">
    <property type="entry name" value="TOPRIM"/>
    <property type="match status" value="1"/>
</dbReference>
<dbReference type="Gene3D" id="2.20.25.10">
    <property type="match status" value="1"/>
</dbReference>
<comment type="subunit">
    <text evidence="11">Monomer.</text>
</comment>
<dbReference type="PANTHER" id="PTHR42785">
    <property type="entry name" value="DNA TOPOISOMERASE, TYPE IA, CORE"/>
    <property type="match status" value="1"/>
</dbReference>
<dbReference type="InterPro" id="IPR003602">
    <property type="entry name" value="Topo_IA_DNA-bd_dom"/>
</dbReference>
<dbReference type="SUPFAM" id="SSF56712">
    <property type="entry name" value="Prokaryotic type I DNA topoisomerase"/>
    <property type="match status" value="1"/>
</dbReference>
<dbReference type="Gene3D" id="3.30.65.10">
    <property type="entry name" value="Bacterial Topoisomerase I, domain 1"/>
    <property type="match status" value="3"/>
</dbReference>
<feature type="region of interest" description="Disordered" evidence="12">
    <location>
        <begin position="870"/>
        <end position="903"/>
    </location>
</feature>
<dbReference type="PROSITE" id="PS52039">
    <property type="entry name" value="TOPO_IA_2"/>
    <property type="match status" value="1"/>
</dbReference>
<dbReference type="InterPro" id="IPR005733">
    <property type="entry name" value="TopoI_bac-type"/>
</dbReference>
<evidence type="ECO:0000256" key="12">
    <source>
        <dbReference type="SAM" id="MobiDB-lite"/>
    </source>
</evidence>
<dbReference type="GO" id="GO:0006265">
    <property type="term" value="P:DNA topological change"/>
    <property type="evidence" value="ECO:0007669"/>
    <property type="project" value="UniProtKB-UniRule"/>
</dbReference>
<dbReference type="InterPro" id="IPR049330">
    <property type="entry name" value="TOP1_Znf"/>
</dbReference>
<dbReference type="EMBL" id="JAHLFE010000009">
    <property type="protein sequence ID" value="MBU3843313.1"/>
    <property type="molecule type" value="Genomic_DNA"/>
</dbReference>
<dbReference type="FunFam" id="3.40.50.140:FF:000001">
    <property type="entry name" value="DNA topoisomerase 1"/>
    <property type="match status" value="1"/>
</dbReference>
<dbReference type="Gene3D" id="1.10.460.10">
    <property type="entry name" value="Topoisomerase I, domain 2"/>
    <property type="match status" value="1"/>
</dbReference>
<feature type="region of interest" description="Interaction with DNA" evidence="11">
    <location>
        <begin position="194"/>
        <end position="199"/>
    </location>
</feature>
<dbReference type="InterPro" id="IPR003601">
    <property type="entry name" value="Topo_IA_2"/>
</dbReference>
<dbReference type="GO" id="GO:0003677">
    <property type="term" value="F:DNA binding"/>
    <property type="evidence" value="ECO:0007669"/>
    <property type="project" value="UniProtKB-KW"/>
</dbReference>
<dbReference type="Gene3D" id="3.40.50.140">
    <property type="match status" value="1"/>
</dbReference>
<evidence type="ECO:0000313" key="16">
    <source>
        <dbReference type="Proteomes" id="UP000733611"/>
    </source>
</evidence>
<dbReference type="Pfam" id="PF01131">
    <property type="entry name" value="Topoisom_bac"/>
    <property type="match status" value="1"/>
</dbReference>
<keyword evidence="8 11" id="KW-0799">Topoisomerase</keyword>
<feature type="domain" description="Topo IA-type catalytic" evidence="14">
    <location>
        <begin position="160"/>
        <end position="573"/>
    </location>
</feature>
<dbReference type="Gene3D" id="1.10.290.10">
    <property type="entry name" value="Topoisomerase I, domain 4"/>
    <property type="match status" value="1"/>
</dbReference>
<keyword evidence="7" id="KW-0460">Magnesium</keyword>
<dbReference type="Pfam" id="PF01396">
    <property type="entry name" value="Zn_ribbon_Top1"/>
    <property type="match status" value="2"/>
</dbReference>
<feature type="site" description="Interaction with DNA" evidence="11">
    <location>
        <position position="171"/>
    </location>
</feature>
<evidence type="ECO:0000256" key="6">
    <source>
        <dbReference type="ARBA" id="ARBA00022833"/>
    </source>
</evidence>
<feature type="site" description="Interaction with DNA" evidence="11">
    <location>
        <position position="174"/>
    </location>
</feature>
<reference evidence="15" key="1">
    <citation type="journal article" date="2021" name="PeerJ">
        <title>Extensive microbial diversity within the chicken gut microbiome revealed by metagenomics and culture.</title>
        <authorList>
            <person name="Gilroy R."/>
            <person name="Ravi A."/>
            <person name="Getino M."/>
            <person name="Pursley I."/>
            <person name="Horton D.L."/>
            <person name="Alikhan N.F."/>
            <person name="Baker D."/>
            <person name="Gharbi K."/>
            <person name="Hall N."/>
            <person name="Watson M."/>
            <person name="Adriaenssens E.M."/>
            <person name="Foster-Nyarko E."/>
            <person name="Jarju S."/>
            <person name="Secka A."/>
            <person name="Antonio M."/>
            <person name="Oren A."/>
            <person name="Chaudhuri R.R."/>
            <person name="La Ragione R."/>
            <person name="Hildebrand F."/>
            <person name="Pallen M.J."/>
        </authorList>
    </citation>
    <scope>NUCLEOTIDE SEQUENCE</scope>
    <source>
        <strain evidence="15">378</strain>
    </source>
</reference>
<dbReference type="Proteomes" id="UP000733611">
    <property type="component" value="Unassembled WGS sequence"/>
</dbReference>
<name>A0A948WY43_9GAMM</name>
<dbReference type="InterPro" id="IPR013497">
    <property type="entry name" value="Topo_IA_cen"/>
</dbReference>
<dbReference type="SMART" id="SM00436">
    <property type="entry name" value="TOP1Bc"/>
    <property type="match status" value="1"/>
</dbReference>
<dbReference type="Pfam" id="PF01751">
    <property type="entry name" value="Toprim"/>
    <property type="match status" value="1"/>
</dbReference>
<dbReference type="CDD" id="cd00186">
    <property type="entry name" value="TOP1Ac"/>
    <property type="match status" value="1"/>
</dbReference>
<dbReference type="GO" id="GO:0003917">
    <property type="term" value="F:DNA topoisomerase type I (single strand cut, ATP-independent) activity"/>
    <property type="evidence" value="ECO:0007669"/>
    <property type="project" value="UniProtKB-UniRule"/>
</dbReference>
<comment type="caution">
    <text evidence="15">The sequence shown here is derived from an EMBL/GenBank/DDBJ whole genome shotgun (WGS) entry which is preliminary data.</text>
</comment>
<feature type="site" description="Interaction with DNA" evidence="11">
    <location>
        <position position="33"/>
    </location>
</feature>
<dbReference type="InterPro" id="IPR013824">
    <property type="entry name" value="Topo_IA_cen_sub1"/>
</dbReference>
<organism evidence="15 16">
    <name type="scientific">Candidatus Anaerobiospirillum pullicola</name>
    <dbReference type="NCBI Taxonomy" id="2838451"/>
    <lineage>
        <taxon>Bacteria</taxon>
        <taxon>Pseudomonadati</taxon>
        <taxon>Pseudomonadota</taxon>
        <taxon>Gammaproteobacteria</taxon>
        <taxon>Aeromonadales</taxon>
        <taxon>Succinivibrionaceae</taxon>
        <taxon>Anaerobiospirillum</taxon>
    </lineage>
</organism>